<dbReference type="OrthoDB" id="465001at2"/>
<gene>
    <name evidence="2" type="ORF">GlitD10_2100</name>
</gene>
<dbReference type="EMBL" id="CP017675">
    <property type="protein sequence ID" value="APB34429.1"/>
    <property type="molecule type" value="Genomic_DNA"/>
</dbReference>
<sequence length="171" mass="18385">MADAPQPTPEQEPIVQEAPKPAMAEAVTPAAKKATPEPPAAQPAAKAPAAKKAAPPKAPPIEAKPLPAFVEEHFLPALTQALANISITNVSLLWVPELNQVRGAWAEGKHEFIITFAQGDLKGLKTFAYSSYGAPPSTLESFMIDERKITLDLLVFYTIQRLTAQKILVLN</sequence>
<dbReference type="KEGG" id="glt:GlitD10_2100"/>
<feature type="compositionally biased region" description="Low complexity" evidence="1">
    <location>
        <begin position="20"/>
        <end position="33"/>
    </location>
</feature>
<dbReference type="RefSeq" id="WP_099092492.1">
    <property type="nucleotide sequence ID" value="NZ_CP017675.1"/>
</dbReference>
<dbReference type="STRING" id="1188229.GlitD10_2100"/>
<protein>
    <submittedName>
        <fullName evidence="2">Uncharacterized protein</fullName>
    </submittedName>
</protein>
<keyword evidence="3" id="KW-1185">Reference proteome</keyword>
<accession>A0A1J0AES7</accession>
<feature type="compositionally biased region" description="Pro residues" evidence="1">
    <location>
        <begin position="1"/>
        <end position="10"/>
    </location>
</feature>
<organism evidence="2 3">
    <name type="scientific">Gloeomargarita lithophora Alchichica-D10</name>
    <dbReference type="NCBI Taxonomy" id="1188229"/>
    <lineage>
        <taxon>Bacteria</taxon>
        <taxon>Bacillati</taxon>
        <taxon>Cyanobacteriota</taxon>
        <taxon>Cyanophyceae</taxon>
        <taxon>Gloeomargaritales</taxon>
        <taxon>Gloeomargaritaceae</taxon>
        <taxon>Gloeomargarita</taxon>
    </lineage>
</organism>
<evidence type="ECO:0000313" key="2">
    <source>
        <dbReference type="EMBL" id="APB34429.1"/>
    </source>
</evidence>
<dbReference type="PANTHER" id="PTHR36341:SF3">
    <property type="entry name" value="DUF2996 FAMILY PROTEIN"/>
    <property type="match status" value="1"/>
</dbReference>
<dbReference type="InterPro" id="IPR021374">
    <property type="entry name" value="DUF2996"/>
</dbReference>
<reference evidence="2 3" key="1">
    <citation type="submission" date="2016-10" db="EMBL/GenBank/DDBJ databases">
        <title>Description of Gloeomargarita lithophora gen. nov., sp. nov., a thylakoid-bearing basal-branching cyanobacterium with intracellular carbonates, and proposal for Gloeomargaritales ord. nov.</title>
        <authorList>
            <person name="Moreira D."/>
            <person name="Tavera R."/>
            <person name="Benzerara K."/>
            <person name="Skouri-Panet F."/>
            <person name="Couradeau E."/>
            <person name="Gerard E."/>
            <person name="Loussert C."/>
            <person name="Novelo E."/>
            <person name="Zivanovic Y."/>
            <person name="Lopez-Garcia P."/>
        </authorList>
    </citation>
    <scope>NUCLEOTIDE SEQUENCE [LARGE SCALE GENOMIC DNA]</scope>
    <source>
        <strain evidence="2 3">D10</strain>
    </source>
</reference>
<dbReference type="Proteomes" id="UP000180235">
    <property type="component" value="Chromosome"/>
</dbReference>
<evidence type="ECO:0000313" key="3">
    <source>
        <dbReference type="Proteomes" id="UP000180235"/>
    </source>
</evidence>
<proteinExistence type="predicted"/>
<dbReference type="Pfam" id="PF11210">
    <property type="entry name" value="DUF2996"/>
    <property type="match status" value="1"/>
</dbReference>
<feature type="compositionally biased region" description="Low complexity" evidence="1">
    <location>
        <begin position="42"/>
        <end position="58"/>
    </location>
</feature>
<evidence type="ECO:0000256" key="1">
    <source>
        <dbReference type="SAM" id="MobiDB-lite"/>
    </source>
</evidence>
<dbReference type="PANTHER" id="PTHR36341">
    <property type="entry name" value="DUF2996 FAMILY PROTEIN"/>
    <property type="match status" value="1"/>
</dbReference>
<dbReference type="AlphaFoldDB" id="A0A1J0AES7"/>
<name>A0A1J0AES7_9CYAN</name>
<feature type="region of interest" description="Disordered" evidence="1">
    <location>
        <begin position="1"/>
        <end position="58"/>
    </location>
</feature>